<keyword evidence="3" id="KW-0472">Membrane</keyword>
<dbReference type="Proteomes" id="UP000221165">
    <property type="component" value="Unassembled WGS sequence"/>
</dbReference>
<dbReference type="AlphaFoldDB" id="A0A2C6K4R7"/>
<reference evidence="3 4" key="1">
    <citation type="journal article" date="2017" name="Int. J. Parasitol.">
        <title>The genome of the protozoan parasite Cystoisospora suis and a reverse vaccinology approach to identify vaccine candidates.</title>
        <authorList>
            <person name="Palmieri N."/>
            <person name="Shrestha A."/>
            <person name="Ruttkowski B."/>
            <person name="Beck T."/>
            <person name="Vogl C."/>
            <person name="Tomley F."/>
            <person name="Blake D.P."/>
            <person name="Joachim A."/>
        </authorList>
    </citation>
    <scope>NUCLEOTIDE SEQUENCE [LARGE SCALE GENOMIC DNA]</scope>
    <source>
        <strain evidence="3 4">Wien I</strain>
    </source>
</reference>
<dbReference type="VEuPathDB" id="ToxoDB:CSUI_005668"/>
<name>A0A2C6K4R7_9APIC</name>
<sequence length="844" mass="94149">MAPYSLPMCPCAFVSLFVVISATGSQVSTGSDRWVKPPTRGIPPQRSLLRFTAGVTRPFPLLPAPQAPLVPSSDRHSVFTVPRRKAEPGSYTLQNKRYLRSRLRQGRAAPVRLSWSNTKRRACGCSERFCLPLLGFASPLQNTLTVAAASLTHGRKRRWISAGPGRDKTAVFPVVTPDQQPVTVPPMGNGRRPIVFGQSSCGLRNKDAAFCLPSECARGEDVSAGGARVSPRPSFHKSACYELLSLEEQQRANDKGRCDVHQTRASTSGAGYSGETNPLLDAPLPPVSDEQFPVNSCFLTPPPVSSGDVSKAGATGDNRGHGYSQTQIPDRNRFAAPLSVYDYVDAPLPPANLAAPPDVYVLDFDHVIYMNVRELSHSAARAWRIIENSAEQFQRGRLSVEGMKREEAAANGCTKARRGNSESGSRASSVAVSSDRKLDALFASVPLGSHFPFWLLERARDIRRALPLRGVPDFMVALRQVLEIIKESGFKRKETLDAYVDGCQKAFDSEWKRMGDVDKMWFLTREGDMDDVQDVFAFRRGTGGGFPWGARALLGWDKNKARRRNALYERYGVRPEELQEAFDAARAEWRARSAVEWEEHVKYRTYTGHVASNNTDRLEVYEGFNPAAICCINNHINNWRRPVHVISSWERSEDVSEMLQLMGVSVDHEDAARLLCVYGREEMQSAALSELRRSPREVATWDPIVWPKVALVKSILTQAQGASDLRRPAHVVDGDIRTLLALRKDSRAAAARLYFCDWGHSSIQDKVQAFVAGRIKYMKETVQLVKIMGTPADIPARKWTHGFTNCPAEWLENYKMLRWLRWAGLEREGQTIVQDFTMPGRTPH</sequence>
<keyword evidence="3" id="KW-0812">Transmembrane</keyword>
<keyword evidence="4" id="KW-1185">Reference proteome</keyword>
<gene>
    <name evidence="3" type="ORF">CSUI_005668</name>
</gene>
<evidence type="ECO:0000313" key="3">
    <source>
        <dbReference type="EMBL" id="PHJ20501.1"/>
    </source>
</evidence>
<dbReference type="EMBL" id="MIGC01002739">
    <property type="protein sequence ID" value="PHJ20501.1"/>
    <property type="molecule type" value="Genomic_DNA"/>
</dbReference>
<feature type="signal peptide" evidence="2">
    <location>
        <begin position="1"/>
        <end position="24"/>
    </location>
</feature>
<accession>A0A2C6K4R7</accession>
<dbReference type="RefSeq" id="XP_067922189.1">
    <property type="nucleotide sequence ID" value="XM_068065838.1"/>
</dbReference>
<protein>
    <submittedName>
        <fullName evidence="3">Transmembrane protein</fullName>
    </submittedName>
</protein>
<evidence type="ECO:0000256" key="1">
    <source>
        <dbReference type="SAM" id="MobiDB-lite"/>
    </source>
</evidence>
<keyword evidence="2" id="KW-0732">Signal</keyword>
<comment type="caution">
    <text evidence="3">The sequence shown here is derived from an EMBL/GenBank/DDBJ whole genome shotgun (WGS) entry which is preliminary data.</text>
</comment>
<evidence type="ECO:0000256" key="2">
    <source>
        <dbReference type="SAM" id="SignalP"/>
    </source>
</evidence>
<feature type="region of interest" description="Disordered" evidence="1">
    <location>
        <begin position="303"/>
        <end position="327"/>
    </location>
</feature>
<dbReference type="GeneID" id="94429049"/>
<proteinExistence type="predicted"/>
<organism evidence="3 4">
    <name type="scientific">Cystoisospora suis</name>
    <dbReference type="NCBI Taxonomy" id="483139"/>
    <lineage>
        <taxon>Eukaryota</taxon>
        <taxon>Sar</taxon>
        <taxon>Alveolata</taxon>
        <taxon>Apicomplexa</taxon>
        <taxon>Conoidasida</taxon>
        <taxon>Coccidia</taxon>
        <taxon>Eucoccidiorida</taxon>
        <taxon>Eimeriorina</taxon>
        <taxon>Sarcocystidae</taxon>
        <taxon>Cystoisospora</taxon>
    </lineage>
</organism>
<feature type="chain" id="PRO_5012767585" evidence="2">
    <location>
        <begin position="25"/>
        <end position="844"/>
    </location>
</feature>
<evidence type="ECO:0000313" key="4">
    <source>
        <dbReference type="Proteomes" id="UP000221165"/>
    </source>
</evidence>
<dbReference type="OrthoDB" id="376230at2759"/>